<dbReference type="PANTHER" id="PTHR48111:SF22">
    <property type="entry name" value="REGULATOR OF RPOS"/>
    <property type="match status" value="1"/>
</dbReference>
<gene>
    <name evidence="10" type="ORF">SAMN05660742_104156</name>
</gene>
<dbReference type="GO" id="GO:0000976">
    <property type="term" value="F:transcription cis-regulatory region binding"/>
    <property type="evidence" value="ECO:0007669"/>
    <property type="project" value="TreeGrafter"/>
</dbReference>
<feature type="DNA-binding region" description="OmpR/PhoB-type" evidence="7">
    <location>
        <begin position="125"/>
        <end position="220"/>
    </location>
</feature>
<dbReference type="SUPFAM" id="SSF52172">
    <property type="entry name" value="CheY-like"/>
    <property type="match status" value="1"/>
</dbReference>
<dbReference type="AlphaFoldDB" id="A0A1H6X2A9"/>
<dbReference type="GO" id="GO:0005829">
    <property type="term" value="C:cytosol"/>
    <property type="evidence" value="ECO:0007669"/>
    <property type="project" value="TreeGrafter"/>
</dbReference>
<evidence type="ECO:0000256" key="7">
    <source>
        <dbReference type="PROSITE-ProRule" id="PRU01091"/>
    </source>
</evidence>
<evidence type="ECO:0000256" key="1">
    <source>
        <dbReference type="ARBA" id="ARBA00022553"/>
    </source>
</evidence>
<dbReference type="Pfam" id="PF00072">
    <property type="entry name" value="Response_reg"/>
    <property type="match status" value="1"/>
</dbReference>
<evidence type="ECO:0000259" key="9">
    <source>
        <dbReference type="PROSITE" id="PS51755"/>
    </source>
</evidence>
<dbReference type="Gene3D" id="1.10.10.10">
    <property type="entry name" value="Winged helix-like DNA-binding domain superfamily/Winged helix DNA-binding domain"/>
    <property type="match status" value="1"/>
</dbReference>
<keyword evidence="2" id="KW-0902">Two-component regulatory system</keyword>
<sequence length="222" mass="25092">MNLLLVEDEVKLSEALTVLIGRAGYTVETALDGLTALQMTRENKYDVIVLDRMLPRLDGLSVLKEMRKEKNDTPVLLLTAKDEPSERVAGLEAGADDYLIKPFFTEELLARIKVLTRRSEKKSTENIIESGGITLYPLHGEALLKGKTKIQLTVKETALLSLLMQNQGQVVTKERIMEKIWGYNSDAGIANVDLYIYYLRKKLNLTNIRTIRGIGYSFEEEQ</sequence>
<evidence type="ECO:0000313" key="10">
    <source>
        <dbReference type="EMBL" id="SEJ20717.1"/>
    </source>
</evidence>
<keyword evidence="3" id="KW-0805">Transcription regulation</keyword>
<keyword evidence="1 6" id="KW-0597">Phosphoprotein</keyword>
<evidence type="ECO:0000256" key="2">
    <source>
        <dbReference type="ARBA" id="ARBA00023012"/>
    </source>
</evidence>
<evidence type="ECO:0000256" key="4">
    <source>
        <dbReference type="ARBA" id="ARBA00023125"/>
    </source>
</evidence>
<name>A0A1H6X2A9_9FIRM</name>
<dbReference type="SUPFAM" id="SSF46894">
    <property type="entry name" value="C-terminal effector domain of the bipartite response regulators"/>
    <property type="match status" value="1"/>
</dbReference>
<dbReference type="SMART" id="SM00862">
    <property type="entry name" value="Trans_reg_C"/>
    <property type="match status" value="1"/>
</dbReference>
<keyword evidence="11" id="KW-1185">Reference proteome</keyword>
<keyword evidence="5" id="KW-0804">Transcription</keyword>
<dbReference type="STRING" id="84035.SAMN05660742_104156"/>
<organism evidence="10 11">
    <name type="scientific">Propionispira arboris</name>
    <dbReference type="NCBI Taxonomy" id="84035"/>
    <lineage>
        <taxon>Bacteria</taxon>
        <taxon>Bacillati</taxon>
        <taxon>Bacillota</taxon>
        <taxon>Negativicutes</taxon>
        <taxon>Selenomonadales</taxon>
        <taxon>Selenomonadaceae</taxon>
        <taxon>Propionispira</taxon>
    </lineage>
</organism>
<evidence type="ECO:0000259" key="8">
    <source>
        <dbReference type="PROSITE" id="PS50110"/>
    </source>
</evidence>
<keyword evidence="4 7" id="KW-0238">DNA-binding</keyword>
<dbReference type="InterPro" id="IPR001789">
    <property type="entry name" value="Sig_transdc_resp-reg_receiver"/>
</dbReference>
<dbReference type="Gene3D" id="3.40.50.2300">
    <property type="match status" value="1"/>
</dbReference>
<evidence type="ECO:0000256" key="3">
    <source>
        <dbReference type="ARBA" id="ARBA00023015"/>
    </source>
</evidence>
<dbReference type="Gene3D" id="6.10.250.690">
    <property type="match status" value="1"/>
</dbReference>
<dbReference type="PROSITE" id="PS51755">
    <property type="entry name" value="OMPR_PHOB"/>
    <property type="match status" value="1"/>
</dbReference>
<dbReference type="GO" id="GO:0000156">
    <property type="term" value="F:phosphorelay response regulator activity"/>
    <property type="evidence" value="ECO:0007669"/>
    <property type="project" value="TreeGrafter"/>
</dbReference>
<reference evidence="10 11" key="1">
    <citation type="submission" date="2016-10" db="EMBL/GenBank/DDBJ databases">
        <authorList>
            <person name="de Groot N.N."/>
        </authorList>
    </citation>
    <scope>NUCLEOTIDE SEQUENCE [LARGE SCALE GENOMIC DNA]</scope>
    <source>
        <strain evidence="10 11">DSM 2179</strain>
    </source>
</reference>
<evidence type="ECO:0000313" key="11">
    <source>
        <dbReference type="Proteomes" id="UP000199662"/>
    </source>
</evidence>
<dbReference type="EMBL" id="FNZK01000004">
    <property type="protein sequence ID" value="SEJ20717.1"/>
    <property type="molecule type" value="Genomic_DNA"/>
</dbReference>
<dbReference type="GO" id="GO:0006355">
    <property type="term" value="P:regulation of DNA-templated transcription"/>
    <property type="evidence" value="ECO:0007669"/>
    <property type="project" value="InterPro"/>
</dbReference>
<dbReference type="RefSeq" id="WP_019554858.1">
    <property type="nucleotide sequence ID" value="NZ_FNZK01000004.1"/>
</dbReference>
<dbReference type="InterPro" id="IPR011006">
    <property type="entry name" value="CheY-like_superfamily"/>
</dbReference>
<dbReference type="InterPro" id="IPR036388">
    <property type="entry name" value="WH-like_DNA-bd_sf"/>
</dbReference>
<evidence type="ECO:0000256" key="5">
    <source>
        <dbReference type="ARBA" id="ARBA00023163"/>
    </source>
</evidence>
<protein>
    <submittedName>
        <fullName evidence="10">DNA-binding response regulator, OmpR family, contains REC and winged-helix (WHTH) domain</fullName>
    </submittedName>
</protein>
<accession>A0A1H6X2A9</accession>
<feature type="domain" description="OmpR/PhoB-type" evidence="9">
    <location>
        <begin position="125"/>
        <end position="220"/>
    </location>
</feature>
<dbReference type="InterPro" id="IPR001867">
    <property type="entry name" value="OmpR/PhoB-type_DNA-bd"/>
</dbReference>
<feature type="modified residue" description="4-aspartylphosphate" evidence="6">
    <location>
        <position position="51"/>
    </location>
</feature>
<dbReference type="PANTHER" id="PTHR48111">
    <property type="entry name" value="REGULATOR OF RPOS"/>
    <property type="match status" value="1"/>
</dbReference>
<dbReference type="FunFam" id="3.40.50.2300:FF:000001">
    <property type="entry name" value="DNA-binding response regulator PhoB"/>
    <property type="match status" value="1"/>
</dbReference>
<proteinExistence type="predicted"/>
<dbReference type="InterPro" id="IPR039420">
    <property type="entry name" value="WalR-like"/>
</dbReference>
<dbReference type="SMART" id="SM00448">
    <property type="entry name" value="REC"/>
    <property type="match status" value="1"/>
</dbReference>
<dbReference type="PROSITE" id="PS50110">
    <property type="entry name" value="RESPONSE_REGULATORY"/>
    <property type="match status" value="1"/>
</dbReference>
<evidence type="ECO:0000256" key="6">
    <source>
        <dbReference type="PROSITE-ProRule" id="PRU00169"/>
    </source>
</evidence>
<feature type="domain" description="Response regulatory" evidence="8">
    <location>
        <begin position="2"/>
        <end position="116"/>
    </location>
</feature>
<dbReference type="InterPro" id="IPR016032">
    <property type="entry name" value="Sig_transdc_resp-reg_C-effctor"/>
</dbReference>
<dbReference type="GO" id="GO:0032993">
    <property type="term" value="C:protein-DNA complex"/>
    <property type="evidence" value="ECO:0007669"/>
    <property type="project" value="TreeGrafter"/>
</dbReference>
<dbReference type="CDD" id="cd00383">
    <property type="entry name" value="trans_reg_C"/>
    <property type="match status" value="1"/>
</dbReference>
<dbReference type="Proteomes" id="UP000199662">
    <property type="component" value="Unassembled WGS sequence"/>
</dbReference>
<dbReference type="Pfam" id="PF00486">
    <property type="entry name" value="Trans_reg_C"/>
    <property type="match status" value="1"/>
</dbReference>